<dbReference type="PANTHER" id="PTHR24287:SF1">
    <property type="entry name" value="P450, PUTATIVE (EUROFUNG)-RELATED"/>
    <property type="match status" value="1"/>
</dbReference>
<evidence type="ECO:0000313" key="9">
    <source>
        <dbReference type="EMBL" id="PSR74971.1"/>
    </source>
</evidence>
<evidence type="ECO:0000256" key="5">
    <source>
        <dbReference type="ARBA" id="ARBA00023002"/>
    </source>
</evidence>
<dbReference type="AlphaFoldDB" id="A0A2R6NQZ3"/>
<evidence type="ECO:0000256" key="6">
    <source>
        <dbReference type="ARBA" id="ARBA00023004"/>
    </source>
</evidence>
<evidence type="ECO:0000256" key="8">
    <source>
        <dbReference type="SAM" id="Phobius"/>
    </source>
</evidence>
<dbReference type="InterPro" id="IPR036396">
    <property type="entry name" value="Cyt_P450_sf"/>
</dbReference>
<dbReference type="Proteomes" id="UP000186601">
    <property type="component" value="Unassembled WGS sequence"/>
</dbReference>
<evidence type="ECO:0000256" key="7">
    <source>
        <dbReference type="ARBA" id="ARBA00023033"/>
    </source>
</evidence>
<evidence type="ECO:0000256" key="2">
    <source>
        <dbReference type="ARBA" id="ARBA00010617"/>
    </source>
</evidence>
<feature type="transmembrane region" description="Helical" evidence="8">
    <location>
        <begin position="7"/>
        <end position="32"/>
    </location>
</feature>
<evidence type="ECO:0000256" key="1">
    <source>
        <dbReference type="ARBA" id="ARBA00001971"/>
    </source>
</evidence>
<reference evidence="9 10" key="1">
    <citation type="submission" date="2018-02" db="EMBL/GenBank/DDBJ databases">
        <title>Genome sequence of the basidiomycete white-rot fungus Phlebia centrifuga.</title>
        <authorList>
            <person name="Granchi Z."/>
            <person name="Peng M."/>
            <person name="de Vries R.P."/>
            <person name="Hilden K."/>
            <person name="Makela M.R."/>
            <person name="Grigoriev I."/>
            <person name="Riley R."/>
        </authorList>
    </citation>
    <scope>NUCLEOTIDE SEQUENCE [LARGE SCALE GENOMIC DNA]</scope>
    <source>
        <strain evidence="9 10">FBCC195</strain>
    </source>
</reference>
<organism evidence="9 10">
    <name type="scientific">Hermanssonia centrifuga</name>
    <dbReference type="NCBI Taxonomy" id="98765"/>
    <lineage>
        <taxon>Eukaryota</taxon>
        <taxon>Fungi</taxon>
        <taxon>Dikarya</taxon>
        <taxon>Basidiomycota</taxon>
        <taxon>Agaricomycotina</taxon>
        <taxon>Agaricomycetes</taxon>
        <taxon>Polyporales</taxon>
        <taxon>Meruliaceae</taxon>
        <taxon>Hermanssonia</taxon>
    </lineage>
</organism>
<evidence type="ECO:0000313" key="10">
    <source>
        <dbReference type="Proteomes" id="UP000186601"/>
    </source>
</evidence>
<keyword evidence="6" id="KW-0408">Iron</keyword>
<keyword evidence="5" id="KW-0560">Oxidoreductase</keyword>
<feature type="transmembrane region" description="Helical" evidence="8">
    <location>
        <begin position="38"/>
        <end position="58"/>
    </location>
</feature>
<accession>A0A2R6NQZ3</accession>
<keyword evidence="3" id="KW-0349">Heme</keyword>
<keyword evidence="7" id="KW-0503">Monooxygenase</keyword>
<keyword evidence="8" id="KW-0472">Membrane</keyword>
<dbReference type="EMBL" id="MLYV02000940">
    <property type="protein sequence ID" value="PSR74971.1"/>
    <property type="molecule type" value="Genomic_DNA"/>
</dbReference>
<dbReference type="GO" id="GO:0005506">
    <property type="term" value="F:iron ion binding"/>
    <property type="evidence" value="ECO:0007669"/>
    <property type="project" value="InterPro"/>
</dbReference>
<dbReference type="STRING" id="98765.A0A2R6NQZ3"/>
<dbReference type="OrthoDB" id="3258638at2759"/>
<dbReference type="InterPro" id="IPR047146">
    <property type="entry name" value="Cyt_P450_E_CYP52_fungi"/>
</dbReference>
<proteinExistence type="inferred from homology"/>
<keyword evidence="4" id="KW-0479">Metal-binding</keyword>
<dbReference type="GO" id="GO:0004497">
    <property type="term" value="F:monooxygenase activity"/>
    <property type="evidence" value="ECO:0007669"/>
    <property type="project" value="UniProtKB-KW"/>
</dbReference>
<dbReference type="GO" id="GO:0020037">
    <property type="term" value="F:heme binding"/>
    <property type="evidence" value="ECO:0007669"/>
    <property type="project" value="InterPro"/>
</dbReference>
<keyword evidence="8" id="KW-1133">Transmembrane helix</keyword>
<sequence>MSILPQAYVLILRQLTPLIYPTILVIASFSFLRRLLNVVVPTWIVVIAVLISMPSFMITRAQIFHWLNARRAARLGAVLPPRWNGKRIGNLDVLEVLRKINVDGYLSDNFWEKMHELGPTYEVSIMWDPDYVTSDVNIIKNVLATDFNNWVKGEKFDAFMKSVLGTGVFNSDGDMWK</sequence>
<gene>
    <name evidence="9" type="ORF">PHLCEN_2v9385</name>
</gene>
<dbReference type="PANTHER" id="PTHR24287">
    <property type="entry name" value="P450, PUTATIVE (EUROFUNG)-RELATED"/>
    <property type="match status" value="1"/>
</dbReference>
<dbReference type="Gene3D" id="1.10.630.10">
    <property type="entry name" value="Cytochrome P450"/>
    <property type="match status" value="1"/>
</dbReference>
<name>A0A2R6NQZ3_9APHY</name>
<keyword evidence="10" id="KW-1185">Reference proteome</keyword>
<comment type="similarity">
    <text evidence="2">Belongs to the cytochrome P450 family.</text>
</comment>
<comment type="caution">
    <text evidence="9">The sequence shown here is derived from an EMBL/GenBank/DDBJ whole genome shotgun (WGS) entry which is preliminary data.</text>
</comment>
<evidence type="ECO:0000256" key="4">
    <source>
        <dbReference type="ARBA" id="ARBA00022723"/>
    </source>
</evidence>
<dbReference type="GO" id="GO:0016705">
    <property type="term" value="F:oxidoreductase activity, acting on paired donors, with incorporation or reduction of molecular oxygen"/>
    <property type="evidence" value="ECO:0007669"/>
    <property type="project" value="InterPro"/>
</dbReference>
<protein>
    <submittedName>
        <fullName evidence="9">Uncharacterized protein</fullName>
    </submittedName>
</protein>
<evidence type="ECO:0000256" key="3">
    <source>
        <dbReference type="ARBA" id="ARBA00022617"/>
    </source>
</evidence>
<dbReference type="SUPFAM" id="SSF48264">
    <property type="entry name" value="Cytochrome P450"/>
    <property type="match status" value="1"/>
</dbReference>
<keyword evidence="8" id="KW-0812">Transmembrane</keyword>
<comment type="cofactor">
    <cofactor evidence="1">
        <name>heme</name>
        <dbReference type="ChEBI" id="CHEBI:30413"/>
    </cofactor>
</comment>